<evidence type="ECO:0000256" key="2">
    <source>
        <dbReference type="ARBA" id="ARBA00022737"/>
    </source>
</evidence>
<dbReference type="InterPro" id="IPR042197">
    <property type="entry name" value="Apaf_helical"/>
</dbReference>
<dbReference type="InterPro" id="IPR027417">
    <property type="entry name" value="P-loop_NTPase"/>
</dbReference>
<name>A0AA38C322_TAXCH</name>
<proteinExistence type="predicted"/>
<dbReference type="OMA" id="ELMINAP"/>
<protein>
    <submittedName>
        <fullName evidence="6">Uncharacterized protein</fullName>
    </submittedName>
</protein>
<dbReference type="PANTHER" id="PTHR11017:SF385">
    <property type="entry name" value="DISEASE RESISTANCE PROTEIN (TIR-NBS-LRR CLASS)-RELATED"/>
    <property type="match status" value="1"/>
</dbReference>
<dbReference type="PANTHER" id="PTHR11017">
    <property type="entry name" value="LEUCINE-RICH REPEAT-CONTAINING PROTEIN"/>
    <property type="match status" value="1"/>
</dbReference>
<dbReference type="InterPro" id="IPR058192">
    <property type="entry name" value="WHD_ROQ1-like"/>
</dbReference>
<evidence type="ECO:0000313" key="7">
    <source>
        <dbReference type="Proteomes" id="UP000824469"/>
    </source>
</evidence>
<evidence type="ECO:0000256" key="3">
    <source>
        <dbReference type="ARBA" id="ARBA00022821"/>
    </source>
</evidence>
<dbReference type="InterPro" id="IPR044974">
    <property type="entry name" value="Disease_R_plants"/>
</dbReference>
<dbReference type="AlphaFoldDB" id="A0AA38C322"/>
<keyword evidence="1" id="KW-0433">Leucine-rich repeat</keyword>
<dbReference type="Gene3D" id="3.80.10.10">
    <property type="entry name" value="Ribonuclease Inhibitor"/>
    <property type="match status" value="3"/>
</dbReference>
<dbReference type="InterPro" id="IPR036390">
    <property type="entry name" value="WH_DNA-bd_sf"/>
</dbReference>
<dbReference type="Gene3D" id="1.10.8.430">
    <property type="entry name" value="Helical domain of apoptotic protease-activating factors"/>
    <property type="match status" value="1"/>
</dbReference>
<feature type="domain" description="Disease resistance protein Roq1-like winged-helix" evidence="4">
    <location>
        <begin position="88"/>
        <end position="159"/>
    </location>
</feature>
<dbReference type="InterPro" id="IPR003591">
    <property type="entry name" value="Leu-rich_rpt_typical-subtyp"/>
</dbReference>
<dbReference type="Proteomes" id="UP000824469">
    <property type="component" value="Unassembled WGS sequence"/>
</dbReference>
<gene>
    <name evidence="6" type="ORF">KI387_033069</name>
</gene>
<evidence type="ECO:0000259" key="5">
    <source>
        <dbReference type="Pfam" id="PF23598"/>
    </source>
</evidence>
<keyword evidence="3" id="KW-0611">Plant defense</keyword>
<dbReference type="Pfam" id="PF23282">
    <property type="entry name" value="WHD_ROQ1"/>
    <property type="match status" value="1"/>
</dbReference>
<reference evidence="6 7" key="1">
    <citation type="journal article" date="2021" name="Nat. Plants">
        <title>The Taxus genome provides insights into paclitaxel biosynthesis.</title>
        <authorList>
            <person name="Xiong X."/>
            <person name="Gou J."/>
            <person name="Liao Q."/>
            <person name="Li Y."/>
            <person name="Zhou Q."/>
            <person name="Bi G."/>
            <person name="Li C."/>
            <person name="Du R."/>
            <person name="Wang X."/>
            <person name="Sun T."/>
            <person name="Guo L."/>
            <person name="Liang H."/>
            <person name="Lu P."/>
            <person name="Wu Y."/>
            <person name="Zhang Z."/>
            <person name="Ro D.K."/>
            <person name="Shang Y."/>
            <person name="Huang S."/>
            <person name="Yan J."/>
        </authorList>
    </citation>
    <scope>NUCLEOTIDE SEQUENCE [LARGE SCALE GENOMIC DNA]</scope>
    <source>
        <strain evidence="6">Ta-2019</strain>
    </source>
</reference>
<feature type="domain" description="Disease resistance R13L4/SHOC-2-like LRR" evidence="5">
    <location>
        <begin position="423"/>
        <end position="573"/>
    </location>
</feature>
<comment type="caution">
    <text evidence="6">The sequence shown here is derived from an EMBL/GenBank/DDBJ whole genome shotgun (WGS) entry which is preliminary data.</text>
</comment>
<feature type="non-terminal residue" evidence="6">
    <location>
        <position position="803"/>
    </location>
</feature>
<dbReference type="SMART" id="SM00369">
    <property type="entry name" value="LRR_TYP"/>
    <property type="match status" value="4"/>
</dbReference>
<dbReference type="SUPFAM" id="SSF52058">
    <property type="entry name" value="L domain-like"/>
    <property type="match status" value="2"/>
</dbReference>
<accession>A0AA38C322</accession>
<sequence>MEGLDVGHASELLCWHAFLQPFPLNGFEDLVERFVTFCNGLPLSLKVFGGQLYRKERDYWGSQLNKISRLLHRDIQETLQISYDALDDEEKKIFLDIACFFIGEQKSLAIAVWDGSGWSGLHSWETLANKCLVELDEKNCIRMHDHLRDLGREISTRQSSGRLVWLPKQISDIERGMLIRGIKTETSEFYEELRFTSLSHCQAQTPFQECMELVQSYSRDFKLLVVRDNYFNEEFATLSRSLIWLRWDCFQQKTLPLWLSLKNLRVLELHWAVNLEQLWGDEADPPLELRELIVTRGLRFTSLPTSIGRLKDLKKIICEYCDDLRNLPQEICYLQSLEHLDLRGCASLQCLPTEFGDLRMLRMLPVSFKQLIHLKYINLQYCSHLYFTSANTDILKNMTKLEYLNFDGCSKVEELPLLPFQGALRELRLDWMGSLREIPGSIGELSKLQVLKIGSPNLESLPTSLGNLSSLTMLELYSCSKLKSLPHSIGNLSSLISLAIKELSNLESLPKEVVQLCNLQSLMVESCPIRHLPFLSFSSSLSNLKYISLCKIHKSRISISQQCCPSLESLRLYGNGYLIEITALPISVKALELTYCRKLKSISGICGLINLQKLDVWWCEELEELPSFAELNSLKEFEIIGSRRELKKIEGLEHCKSLETLKAETMWKVTAGIKSLEQMERLRRVELSACYISAIEPGLLTIKKWPSETIICARTERDIDSIVNSPALLSLTVLDSCVKEEIKHHNFTIARLKCGQRHSSNAAAMACFVINSMSRRIALYLESSDGGCRTSTMWMEKGKWVWI</sequence>
<keyword evidence="2" id="KW-0677">Repeat</keyword>
<dbReference type="SUPFAM" id="SSF52540">
    <property type="entry name" value="P-loop containing nucleoside triphosphate hydrolases"/>
    <property type="match status" value="1"/>
</dbReference>
<dbReference type="SUPFAM" id="SSF46785">
    <property type="entry name" value="Winged helix' DNA-binding domain"/>
    <property type="match status" value="1"/>
</dbReference>
<dbReference type="InterPro" id="IPR055414">
    <property type="entry name" value="LRR_R13L4/SHOC2-like"/>
</dbReference>
<evidence type="ECO:0000259" key="4">
    <source>
        <dbReference type="Pfam" id="PF23282"/>
    </source>
</evidence>
<dbReference type="Pfam" id="PF23598">
    <property type="entry name" value="LRR_14"/>
    <property type="match status" value="1"/>
</dbReference>
<dbReference type="EMBL" id="JAHRHJ020003813">
    <property type="protein sequence ID" value="KAH9288952.1"/>
    <property type="molecule type" value="Genomic_DNA"/>
</dbReference>
<dbReference type="PRINTS" id="PR00364">
    <property type="entry name" value="DISEASERSIST"/>
</dbReference>
<dbReference type="InterPro" id="IPR032675">
    <property type="entry name" value="LRR_dom_sf"/>
</dbReference>
<dbReference type="GO" id="GO:0006952">
    <property type="term" value="P:defense response"/>
    <property type="evidence" value="ECO:0007669"/>
    <property type="project" value="InterPro"/>
</dbReference>
<evidence type="ECO:0000313" key="6">
    <source>
        <dbReference type="EMBL" id="KAH9288952.1"/>
    </source>
</evidence>
<keyword evidence="7" id="KW-1185">Reference proteome</keyword>
<evidence type="ECO:0000256" key="1">
    <source>
        <dbReference type="ARBA" id="ARBA00022614"/>
    </source>
</evidence>
<organism evidence="6 7">
    <name type="scientific">Taxus chinensis</name>
    <name type="common">Chinese yew</name>
    <name type="synonym">Taxus wallichiana var. chinensis</name>
    <dbReference type="NCBI Taxonomy" id="29808"/>
    <lineage>
        <taxon>Eukaryota</taxon>
        <taxon>Viridiplantae</taxon>
        <taxon>Streptophyta</taxon>
        <taxon>Embryophyta</taxon>
        <taxon>Tracheophyta</taxon>
        <taxon>Spermatophyta</taxon>
        <taxon>Pinopsida</taxon>
        <taxon>Pinidae</taxon>
        <taxon>Conifers II</taxon>
        <taxon>Cupressales</taxon>
        <taxon>Taxaceae</taxon>
        <taxon>Taxus</taxon>
    </lineage>
</organism>